<evidence type="ECO:0000313" key="4">
    <source>
        <dbReference type="EMBL" id="AZR06990.1"/>
    </source>
</evidence>
<evidence type="ECO:0000256" key="3">
    <source>
        <dbReference type="ARBA" id="ARBA00022729"/>
    </source>
</evidence>
<reference evidence="4 5" key="1">
    <citation type="submission" date="2018-11" db="EMBL/GenBank/DDBJ databases">
        <title>Multidrug-resistant genes are associated with an 42-kb island TGI1 carrying a complex class 1 integron in a Trueperella pyogenes.</title>
        <authorList>
            <person name="Dong W."/>
        </authorList>
    </citation>
    <scope>NUCLEOTIDE SEQUENCE [LARGE SCALE GENOMIC DNA]</scope>
    <source>
        <strain evidence="4 5">TP4</strain>
    </source>
</reference>
<dbReference type="GO" id="GO:0055052">
    <property type="term" value="C:ATP-binding cassette (ABC) transporter complex, substrate-binding subunit-containing"/>
    <property type="evidence" value="ECO:0007669"/>
    <property type="project" value="TreeGrafter"/>
</dbReference>
<dbReference type="PANTHER" id="PTHR30061:SF50">
    <property type="entry name" value="MALTOSE_MALTODEXTRIN-BINDING PERIPLASMIC PROTEIN"/>
    <property type="match status" value="1"/>
</dbReference>
<dbReference type="AlphaFoldDB" id="A0A380MB32"/>
<dbReference type="SUPFAM" id="SSF53850">
    <property type="entry name" value="Periplasmic binding protein-like II"/>
    <property type="match status" value="1"/>
</dbReference>
<organism evidence="4 5">
    <name type="scientific">Trueperella pyogenes</name>
    <dbReference type="NCBI Taxonomy" id="1661"/>
    <lineage>
        <taxon>Bacteria</taxon>
        <taxon>Bacillati</taxon>
        <taxon>Actinomycetota</taxon>
        <taxon>Actinomycetes</taxon>
        <taxon>Actinomycetales</taxon>
        <taxon>Actinomycetaceae</taxon>
        <taxon>Trueperella</taxon>
    </lineage>
</organism>
<comment type="similarity">
    <text evidence="1">Belongs to the bacterial solute-binding protein 1 family.</text>
</comment>
<proteinExistence type="inferred from homology"/>
<dbReference type="Proteomes" id="UP000275951">
    <property type="component" value="Chromosome"/>
</dbReference>
<evidence type="ECO:0000313" key="5">
    <source>
        <dbReference type="Proteomes" id="UP000275951"/>
    </source>
</evidence>
<dbReference type="GO" id="GO:1901982">
    <property type="term" value="F:maltose binding"/>
    <property type="evidence" value="ECO:0007669"/>
    <property type="project" value="TreeGrafter"/>
</dbReference>
<dbReference type="GO" id="GO:0042956">
    <property type="term" value="P:maltodextrin transmembrane transport"/>
    <property type="evidence" value="ECO:0007669"/>
    <property type="project" value="TreeGrafter"/>
</dbReference>
<sequence length="441" mass="45929">MTKLSSMAKLGAVFASGALVLTACSGSGTAAKTTPAATTSAASSAEPVSIEYLHRLPDGEGMTPVSKIVERWNKDHPNIQVKATKFDGKAQDLIKKVKTDTAAGNAACLYQAGYADLAELYVGGLVQDVSEHAKPQSNKFAAGPFNSMSLDGKFFGLPQDTGPLVYYYNKAAFEELGLKVPTTASEFIDTAKKAAEKGKYIATFQTDEAGSLFPALSAAAGDQWFGIDGEAWKVSVDGDGTKKVADFWQQLLDAKAVPVVERWGTDWGAKLNDGTVIGTIGAAWEAPLLAGDMAGSNNVGKWAIAQLPDFGAGKASGPDGGSGVVVSKTCKHPKEAMEFNAWFNTQVNDLASQGLVVAATDKPATPAYAKFYGDQDVLAEFAKANGAMKAFMYIPGWSAVWGNLGENAAAAGKGASSVSDLLAKAADTAKKAIENAGLKVK</sequence>
<dbReference type="InterPro" id="IPR006059">
    <property type="entry name" value="SBP"/>
</dbReference>
<evidence type="ECO:0000256" key="1">
    <source>
        <dbReference type="ARBA" id="ARBA00008520"/>
    </source>
</evidence>
<accession>A0A380MB32</accession>
<dbReference type="Gene3D" id="3.40.190.10">
    <property type="entry name" value="Periplasmic binding protein-like II"/>
    <property type="match status" value="1"/>
</dbReference>
<name>A0A380MB32_9ACTO</name>
<gene>
    <name evidence="4" type="ORF">EBQ10_06550</name>
</gene>
<dbReference type="PROSITE" id="PS51257">
    <property type="entry name" value="PROKAR_LIPOPROTEIN"/>
    <property type="match status" value="1"/>
</dbReference>
<dbReference type="GO" id="GO:0015768">
    <property type="term" value="P:maltose transport"/>
    <property type="evidence" value="ECO:0007669"/>
    <property type="project" value="TreeGrafter"/>
</dbReference>
<dbReference type="RefSeq" id="WP_024963067.1">
    <property type="nucleotide sequence ID" value="NZ_CP123394.1"/>
</dbReference>
<dbReference type="PANTHER" id="PTHR30061">
    <property type="entry name" value="MALTOSE-BINDING PERIPLASMIC PROTEIN"/>
    <property type="match status" value="1"/>
</dbReference>
<keyword evidence="2" id="KW-0813">Transport</keyword>
<evidence type="ECO:0000256" key="2">
    <source>
        <dbReference type="ARBA" id="ARBA00022448"/>
    </source>
</evidence>
<dbReference type="EMBL" id="CP033905">
    <property type="protein sequence ID" value="AZR06990.1"/>
    <property type="molecule type" value="Genomic_DNA"/>
</dbReference>
<dbReference type="OrthoDB" id="2515046at2"/>
<protein>
    <submittedName>
        <fullName evidence="4">Extracellular solute-binding protein</fullName>
    </submittedName>
</protein>
<keyword evidence="3" id="KW-0732">Signal</keyword>
<dbReference type="Pfam" id="PF01547">
    <property type="entry name" value="SBP_bac_1"/>
    <property type="match status" value="1"/>
</dbReference>